<evidence type="ECO:0000256" key="1">
    <source>
        <dbReference type="SAM" id="Phobius"/>
    </source>
</evidence>
<protein>
    <recommendedName>
        <fullName evidence="4">DUF3278 domain-containing protein</fullName>
    </recommendedName>
</protein>
<evidence type="ECO:0008006" key="4">
    <source>
        <dbReference type="Google" id="ProtNLM"/>
    </source>
</evidence>
<sequence>MYAVKSEASESHMKDKAATFILCYMGLIGLAVLSIAIDFELKQISFFSIGAFILVMVIGMRLLSVLNFQAFDKQKIAVHSESELRLIRKKLIFRNITIYVLILIILGVLCFILAPLLIGHTPRWSGSVWVSNSIFPLIGLIYLYFVTARSVVIVKEGEDNSENNHT</sequence>
<dbReference type="AlphaFoldDB" id="A0A3E0IMX4"/>
<proteinExistence type="predicted"/>
<evidence type="ECO:0000313" key="3">
    <source>
        <dbReference type="Proteomes" id="UP000256562"/>
    </source>
</evidence>
<dbReference type="RefSeq" id="WP_116094820.1">
    <property type="nucleotide sequence ID" value="NZ_QKXN01000062.1"/>
</dbReference>
<organism evidence="2 3">
    <name type="scientific">Staphylococcus felis</name>
    <dbReference type="NCBI Taxonomy" id="46127"/>
    <lineage>
        <taxon>Bacteria</taxon>
        <taxon>Bacillati</taxon>
        <taxon>Bacillota</taxon>
        <taxon>Bacilli</taxon>
        <taxon>Bacillales</taxon>
        <taxon>Staphylococcaceae</taxon>
        <taxon>Staphylococcus</taxon>
    </lineage>
</organism>
<reference evidence="2 3" key="1">
    <citation type="journal article" date="2018" name="Vet. Microbiol.">
        <title>Characterisation of Staphylococcus felis isolated from cats using whole genome sequencing.</title>
        <authorList>
            <person name="Worthing K."/>
            <person name="Pang S."/>
            <person name="Trott D.J."/>
            <person name="Abraham S."/>
            <person name="Coombs G.W."/>
            <person name="Jordan D."/>
            <person name="McIntyre L."/>
            <person name="Davies M.R."/>
            <person name="Norris J."/>
        </authorList>
    </citation>
    <scope>NUCLEOTIDE SEQUENCE [LARGE SCALE GENOMIC DNA]</scope>
    <source>
        <strain evidence="2 3">F9</strain>
    </source>
</reference>
<accession>A0A3E0IMX4</accession>
<keyword evidence="1" id="KW-0472">Membrane</keyword>
<feature type="transmembrane region" description="Helical" evidence="1">
    <location>
        <begin position="20"/>
        <end position="37"/>
    </location>
</feature>
<comment type="caution">
    <text evidence="2">The sequence shown here is derived from an EMBL/GenBank/DDBJ whole genome shotgun (WGS) entry which is preliminary data.</text>
</comment>
<feature type="transmembrane region" description="Helical" evidence="1">
    <location>
        <begin position="43"/>
        <end position="63"/>
    </location>
</feature>
<dbReference type="Proteomes" id="UP000256562">
    <property type="component" value="Unassembled WGS sequence"/>
</dbReference>
<dbReference type="EMBL" id="QKXQ01000437">
    <property type="protein sequence ID" value="REH92977.1"/>
    <property type="molecule type" value="Genomic_DNA"/>
</dbReference>
<keyword evidence="1" id="KW-0812">Transmembrane</keyword>
<evidence type="ECO:0000313" key="2">
    <source>
        <dbReference type="EMBL" id="REH92977.1"/>
    </source>
</evidence>
<feature type="transmembrane region" description="Helical" evidence="1">
    <location>
        <begin position="124"/>
        <end position="145"/>
    </location>
</feature>
<keyword evidence="1" id="KW-1133">Transmembrane helix</keyword>
<name>A0A3E0IMX4_9STAP</name>
<feature type="transmembrane region" description="Helical" evidence="1">
    <location>
        <begin position="96"/>
        <end position="118"/>
    </location>
</feature>
<gene>
    <name evidence="2" type="ORF">DOS83_09660</name>
</gene>